<feature type="chain" id="PRO_5046797731" evidence="1">
    <location>
        <begin position="36"/>
        <end position="1001"/>
    </location>
</feature>
<dbReference type="CDD" id="cd01309">
    <property type="entry name" value="Met_dep_hydrolase_C"/>
    <property type="match status" value="1"/>
</dbReference>
<keyword evidence="4" id="KW-1185">Reference proteome</keyword>
<dbReference type="SUPFAM" id="SSF51338">
    <property type="entry name" value="Composite domain of metallo-dependent hydrolases"/>
    <property type="match status" value="2"/>
</dbReference>
<evidence type="ECO:0000256" key="1">
    <source>
        <dbReference type="SAM" id="SignalP"/>
    </source>
</evidence>
<dbReference type="Pfam" id="PF01979">
    <property type="entry name" value="Amidohydro_1"/>
    <property type="match status" value="2"/>
</dbReference>
<dbReference type="InterPro" id="IPR051781">
    <property type="entry name" value="Metallo-dep_Hydrolase"/>
</dbReference>
<protein>
    <submittedName>
        <fullName evidence="3">Imidazolonepropionase-like amidohydrolase</fullName>
    </submittedName>
</protein>
<evidence type="ECO:0000259" key="2">
    <source>
        <dbReference type="Pfam" id="PF01979"/>
    </source>
</evidence>
<accession>A0ABX5PV82</accession>
<dbReference type="Gene3D" id="2.30.40.10">
    <property type="entry name" value="Urease, subunit C, domain 1"/>
    <property type="match status" value="1"/>
</dbReference>
<proteinExistence type="predicted"/>
<feature type="domain" description="Amidohydrolase-related" evidence="2">
    <location>
        <begin position="858"/>
        <end position="946"/>
    </location>
</feature>
<evidence type="ECO:0000313" key="3">
    <source>
        <dbReference type="EMBL" id="PZX37884.1"/>
    </source>
</evidence>
<dbReference type="Gene3D" id="3.20.20.140">
    <property type="entry name" value="Metal-dependent hydrolases"/>
    <property type="match status" value="2"/>
</dbReference>
<feature type="domain" description="Amidohydrolase-related" evidence="2">
    <location>
        <begin position="348"/>
        <end position="425"/>
    </location>
</feature>
<feature type="signal peptide" evidence="1">
    <location>
        <begin position="1"/>
        <end position="35"/>
    </location>
</feature>
<reference evidence="3 4" key="1">
    <citation type="submission" date="2018-06" db="EMBL/GenBank/DDBJ databases">
        <title>Genomic Encyclopedia of Archaeal and Bacterial Type Strains, Phase II (KMG-II): from individual species to whole genera.</title>
        <authorList>
            <person name="Goeker M."/>
        </authorList>
    </citation>
    <scope>NUCLEOTIDE SEQUENCE [LARGE SCALE GENOMIC DNA]</scope>
    <source>
        <strain evidence="3 4">DSM 17205</strain>
    </source>
</reference>
<dbReference type="InterPro" id="IPR032466">
    <property type="entry name" value="Metal_Hydrolase"/>
</dbReference>
<dbReference type="Proteomes" id="UP000248584">
    <property type="component" value="Unassembled WGS sequence"/>
</dbReference>
<dbReference type="PANTHER" id="PTHR43135">
    <property type="entry name" value="ALPHA-D-RIBOSE 1-METHYLPHOSPHONATE 5-TRIPHOSPHATE DIPHOSPHATASE"/>
    <property type="match status" value="1"/>
</dbReference>
<dbReference type="SUPFAM" id="SSF51556">
    <property type="entry name" value="Metallo-dependent hydrolases"/>
    <property type="match status" value="1"/>
</dbReference>
<comment type="caution">
    <text evidence="3">The sequence shown here is derived from an EMBL/GenBank/DDBJ whole genome shotgun (WGS) entry which is preliminary data.</text>
</comment>
<dbReference type="PANTHER" id="PTHR43135:SF3">
    <property type="entry name" value="ALPHA-D-RIBOSE 1-METHYLPHOSPHONATE 5-TRIPHOSPHATE DIPHOSPHATASE"/>
    <property type="match status" value="1"/>
</dbReference>
<evidence type="ECO:0000313" key="4">
    <source>
        <dbReference type="Proteomes" id="UP000248584"/>
    </source>
</evidence>
<dbReference type="EMBL" id="QKZR01000006">
    <property type="protein sequence ID" value="PZX37884.1"/>
    <property type="molecule type" value="Genomic_DNA"/>
</dbReference>
<gene>
    <name evidence="3" type="ORF">LX97_02979</name>
</gene>
<organism evidence="3 4">
    <name type="scientific">Nonlabens dokdonensis</name>
    <dbReference type="NCBI Taxonomy" id="328515"/>
    <lineage>
        <taxon>Bacteria</taxon>
        <taxon>Pseudomonadati</taxon>
        <taxon>Bacteroidota</taxon>
        <taxon>Flavobacteriia</taxon>
        <taxon>Flavobacteriales</taxon>
        <taxon>Flavobacteriaceae</taxon>
        <taxon>Nonlabens</taxon>
    </lineage>
</organism>
<dbReference type="InterPro" id="IPR011059">
    <property type="entry name" value="Metal-dep_hydrolase_composite"/>
</dbReference>
<sequence length="1001" mass="111930">MRKVLLGFGYLYQINFNYMKRILSLMLLACFSLQAQEYFPNNDDISAVSHITRVIKNANIVTSPGKMITNGTIIIKNGKIEAIGNNVTIPKNAVVEDAGGNYIYPSFIEPYGDVAMKTPPRAPGSSVAQYDEGRKGYYWNDHIRAEQSAMNFYEYDEKEAQKFIDAGYGTLQTHLHDGIARGNGMLIALDNEGTNAERILKQESGNFFSLSKSRQSRQSYPTSLMGTLALLRQTHFDADWYANGHSKTKDLSLEALNAKKNLVQIIEAGNKKNVLRVDKLGDRVGKQFVIVGGEDSYEMIDDIKATNASLIVPINFPDAYDVSNPNLEWFVNLGDMREWKQAPGNLMMLSKAGITYAITTKDLKSPAELMKNLKRAIEYGLTEDQALAALTTTPASILQVSNMVGTLEKGKLANFIMTSDKLFEDDTVIYENWVKGSKHILKDRTTKDIDGDYTTTIGGTTYDLAIKGKGKKVTVKIDSTTLGSKITYDGDWINIVTTQKDAEDKAYTRFLATSENEQLTGTAYLTNGNEVRFTAVKAEETKDESKSKDEDKDESIAEMGTMTFPNIGYGSISKPQEETVLYRNATVWTNEEEGILENTDVLVKDGKISKIGKNLSAGSARVVDATGKHLTSGIVDEHSHIAIDNGVNEAGHNSTAEVTIEDVVDHEDINIYRDLAGGVTTSQLLHGSANPIGGRSAIIKLKWGYKADEMIYDNSPKFIKFALGENVKQSRYQYGVRFPQTRMGVEQVFEDYFSRAREYANSKGKSDFRYDEEMEVLLEILESERFVSCHSYVQSEINMLMKVAEKHGFRINTFTHILEGYKVADKMAEHGAGGSTFSDWWAYKYEVNDAIPYNGAIMHSQGVLTAFNSDDAEMSRRLNQEAAKAVKYGGVSEEEAWKFVTLNPAKLLHIDDRTGSIKKGKDADLVLWNTNPLSVTAKPEITMIDGIVFFELVRDLRFRESIKKERQQLVNEMILAKNKGMKTQTPKKKDKGLYECETIHW</sequence>
<keyword evidence="1" id="KW-0732">Signal</keyword>
<dbReference type="InterPro" id="IPR006680">
    <property type="entry name" value="Amidohydro-rel"/>
</dbReference>
<name>A0ABX5PV82_9FLAO</name>